<dbReference type="Gene3D" id="2.40.50.90">
    <property type="match status" value="1"/>
</dbReference>
<comment type="caution">
    <text evidence="3">The sequence shown here is derived from an EMBL/GenBank/DDBJ whole genome shotgun (WGS) entry which is preliminary data.</text>
</comment>
<dbReference type="EMBL" id="JAZHFV010000002">
    <property type="protein sequence ID" value="MEX4006883.1"/>
    <property type="molecule type" value="Genomic_DNA"/>
</dbReference>
<organism evidence="3 4">
    <name type="scientific">Neoaquamicrobium sediminum</name>
    <dbReference type="NCBI Taxonomy" id="1849104"/>
    <lineage>
        <taxon>Bacteria</taxon>
        <taxon>Pseudomonadati</taxon>
        <taxon>Pseudomonadota</taxon>
        <taxon>Alphaproteobacteria</taxon>
        <taxon>Hyphomicrobiales</taxon>
        <taxon>Phyllobacteriaceae</taxon>
        <taxon>Neoaquamicrobium</taxon>
    </lineage>
</organism>
<reference evidence="3 4" key="1">
    <citation type="submission" date="2024-01" db="EMBL/GenBank/DDBJ databases">
        <title>New evidence supports the origin of RcGTA from prophage.</title>
        <authorList>
            <person name="Xu Y."/>
            <person name="Liu B."/>
            <person name="Chen F."/>
        </authorList>
    </citation>
    <scope>NUCLEOTIDE SEQUENCE [LARGE SCALE GENOMIC DNA]</scope>
    <source>
        <strain evidence="3 4">CBW1107-2</strain>
    </source>
</reference>
<accession>A0ABV3WRR7</accession>
<keyword evidence="4" id="KW-1185">Reference proteome</keyword>
<feature type="signal peptide" evidence="2">
    <location>
        <begin position="1"/>
        <end position="18"/>
    </location>
</feature>
<feature type="chain" id="PRO_5045415038" evidence="2">
    <location>
        <begin position="19"/>
        <end position="241"/>
    </location>
</feature>
<dbReference type="Proteomes" id="UP001559025">
    <property type="component" value="Unassembled WGS sequence"/>
</dbReference>
<keyword evidence="2" id="KW-0732">Signal</keyword>
<gene>
    <name evidence="3" type="ORF">V1479_06170</name>
</gene>
<name>A0ABV3WRR7_9HYPH</name>
<dbReference type="InterPro" id="IPR035437">
    <property type="entry name" value="SNase_OB-fold_sf"/>
</dbReference>
<dbReference type="SUPFAM" id="SSF50199">
    <property type="entry name" value="Staphylococcal nuclease"/>
    <property type="match status" value="1"/>
</dbReference>
<proteinExistence type="predicted"/>
<feature type="region of interest" description="Disordered" evidence="1">
    <location>
        <begin position="219"/>
        <end position="241"/>
    </location>
</feature>
<dbReference type="RefSeq" id="WP_368802142.1">
    <property type="nucleotide sequence ID" value="NZ_JAZHFV010000002.1"/>
</dbReference>
<evidence type="ECO:0000256" key="1">
    <source>
        <dbReference type="SAM" id="MobiDB-lite"/>
    </source>
</evidence>
<sequence length="241" mass="24670">MAAIVALAGLAGVSAALLSSGDFLTSHKDPAAVETVPVEPEAVAQPAPAVPLLPVPSRVRPVAPDVVAAPLVEQEGLERIDPREALGIGRVRAPSEGPPAETMLHRPVATAAGAFEARGYHVALSGIEVTDADETCGSDGASWPCGVHARTAFRNWLRGRALSCVVPPVPPQETVVTECKLGGHDAAAWLVAQGWVRAVADGPYAEMEAEVREKGRGLFGAAPSSAAPPPLTLTLPETSGG</sequence>
<feature type="compositionally biased region" description="Low complexity" evidence="1">
    <location>
        <begin position="232"/>
        <end position="241"/>
    </location>
</feature>
<protein>
    <submittedName>
        <fullName evidence="3">Thermonuclease family protein</fullName>
    </submittedName>
</protein>
<evidence type="ECO:0000313" key="4">
    <source>
        <dbReference type="Proteomes" id="UP001559025"/>
    </source>
</evidence>
<evidence type="ECO:0000313" key="3">
    <source>
        <dbReference type="EMBL" id="MEX4006883.1"/>
    </source>
</evidence>
<evidence type="ECO:0000256" key="2">
    <source>
        <dbReference type="SAM" id="SignalP"/>
    </source>
</evidence>